<keyword evidence="3" id="KW-0812">Transmembrane</keyword>
<dbReference type="GO" id="GO:0008028">
    <property type="term" value="F:monocarboxylic acid transmembrane transporter activity"/>
    <property type="evidence" value="ECO:0007669"/>
    <property type="project" value="TreeGrafter"/>
</dbReference>
<feature type="transmembrane region" description="Helical" evidence="3">
    <location>
        <begin position="489"/>
        <end position="508"/>
    </location>
</feature>
<feature type="transmembrane region" description="Helical" evidence="3">
    <location>
        <begin position="547"/>
        <end position="565"/>
    </location>
</feature>
<dbReference type="InterPro" id="IPR020846">
    <property type="entry name" value="MFS_dom"/>
</dbReference>
<protein>
    <submittedName>
        <fullName evidence="5">Major facilitator superfamily,Major facilitator superfamily domain</fullName>
    </submittedName>
</protein>
<feature type="transmembrane region" description="Helical" evidence="3">
    <location>
        <begin position="75"/>
        <end position="97"/>
    </location>
</feature>
<proteinExistence type="predicted"/>
<evidence type="ECO:0000256" key="3">
    <source>
        <dbReference type="SAM" id="Phobius"/>
    </source>
</evidence>
<evidence type="ECO:0000313" key="6">
    <source>
        <dbReference type="Proteomes" id="UP000325440"/>
    </source>
</evidence>
<feature type="region of interest" description="Disordered" evidence="2">
    <location>
        <begin position="1"/>
        <end position="46"/>
    </location>
</feature>
<feature type="transmembrane region" description="Helical" evidence="3">
    <location>
        <begin position="455"/>
        <end position="477"/>
    </location>
</feature>
<keyword evidence="3" id="KW-0472">Membrane</keyword>
<dbReference type="Proteomes" id="UP000325440">
    <property type="component" value="Unassembled WGS sequence"/>
</dbReference>
<keyword evidence="6" id="KW-1185">Reference proteome</keyword>
<evidence type="ECO:0000313" key="5">
    <source>
        <dbReference type="EMBL" id="VVC24375.1"/>
    </source>
</evidence>
<feature type="compositionally biased region" description="Low complexity" evidence="2">
    <location>
        <begin position="32"/>
        <end position="41"/>
    </location>
</feature>
<feature type="region of interest" description="Disordered" evidence="2">
    <location>
        <begin position="270"/>
        <end position="303"/>
    </location>
</feature>
<comment type="subcellular location">
    <subcellularLocation>
        <location evidence="1">Membrane</location>
        <topology evidence="1">Multi-pass membrane protein</topology>
    </subcellularLocation>
</comment>
<dbReference type="Gene3D" id="1.20.1250.20">
    <property type="entry name" value="MFS general substrate transporter like domains"/>
    <property type="match status" value="2"/>
</dbReference>
<feature type="transmembrane region" description="Helical" evidence="3">
    <location>
        <begin position="577"/>
        <end position="600"/>
    </location>
</feature>
<feature type="transmembrane region" description="Helical" evidence="3">
    <location>
        <begin position="231"/>
        <end position="252"/>
    </location>
</feature>
<dbReference type="PANTHER" id="PTHR11360">
    <property type="entry name" value="MONOCARBOXYLATE TRANSPORTER"/>
    <property type="match status" value="1"/>
</dbReference>
<dbReference type="Pfam" id="PF07690">
    <property type="entry name" value="MFS_1"/>
    <property type="match status" value="2"/>
</dbReference>
<dbReference type="PROSITE" id="PS50850">
    <property type="entry name" value="MFS"/>
    <property type="match status" value="1"/>
</dbReference>
<feature type="transmembrane region" description="Helical" evidence="3">
    <location>
        <begin position="117"/>
        <end position="137"/>
    </location>
</feature>
<organism evidence="5 6">
    <name type="scientific">Cinara cedri</name>
    <dbReference type="NCBI Taxonomy" id="506608"/>
    <lineage>
        <taxon>Eukaryota</taxon>
        <taxon>Metazoa</taxon>
        <taxon>Ecdysozoa</taxon>
        <taxon>Arthropoda</taxon>
        <taxon>Hexapoda</taxon>
        <taxon>Insecta</taxon>
        <taxon>Pterygota</taxon>
        <taxon>Neoptera</taxon>
        <taxon>Paraneoptera</taxon>
        <taxon>Hemiptera</taxon>
        <taxon>Sternorrhyncha</taxon>
        <taxon>Aphidomorpha</taxon>
        <taxon>Aphidoidea</taxon>
        <taxon>Aphididae</taxon>
        <taxon>Lachninae</taxon>
        <taxon>Cinara</taxon>
    </lineage>
</organism>
<feature type="transmembrane region" description="Helical" evidence="3">
    <location>
        <begin position="612"/>
        <end position="631"/>
    </location>
</feature>
<dbReference type="InterPro" id="IPR050327">
    <property type="entry name" value="Proton-linked_MCT"/>
</dbReference>
<keyword evidence="3" id="KW-1133">Transmembrane helix</keyword>
<gene>
    <name evidence="5" type="ORF">CINCED_3A010731</name>
</gene>
<feature type="transmembrane region" description="Helical" evidence="3">
    <location>
        <begin position="169"/>
        <end position="195"/>
    </location>
</feature>
<evidence type="ECO:0000256" key="2">
    <source>
        <dbReference type="SAM" id="MobiDB-lite"/>
    </source>
</evidence>
<name>A0A5E4M0R4_9HEMI</name>
<evidence type="ECO:0000259" key="4">
    <source>
        <dbReference type="PROSITE" id="PS50850"/>
    </source>
</evidence>
<feature type="domain" description="Major facilitator superfamily (MFS) profile" evidence="4">
    <location>
        <begin position="76"/>
        <end position="636"/>
    </location>
</feature>
<dbReference type="EMBL" id="CABPRJ010000002">
    <property type="protein sequence ID" value="VVC24375.1"/>
    <property type="molecule type" value="Genomic_DNA"/>
</dbReference>
<evidence type="ECO:0000256" key="1">
    <source>
        <dbReference type="ARBA" id="ARBA00004141"/>
    </source>
</evidence>
<dbReference type="OrthoDB" id="6509908at2759"/>
<dbReference type="GO" id="GO:0016020">
    <property type="term" value="C:membrane"/>
    <property type="evidence" value="ECO:0007669"/>
    <property type="project" value="UniProtKB-SubCell"/>
</dbReference>
<feature type="transmembrane region" description="Helical" evidence="3">
    <location>
        <begin position="144"/>
        <end position="163"/>
    </location>
</feature>
<dbReference type="InterPro" id="IPR011701">
    <property type="entry name" value="MFS"/>
</dbReference>
<feature type="compositionally biased region" description="Basic residues" evidence="2">
    <location>
        <begin position="22"/>
        <end position="31"/>
    </location>
</feature>
<dbReference type="CDD" id="cd17352">
    <property type="entry name" value="MFS_MCT_SLC16"/>
    <property type="match status" value="1"/>
</dbReference>
<dbReference type="SUPFAM" id="SSF103473">
    <property type="entry name" value="MFS general substrate transporter"/>
    <property type="match status" value="1"/>
</dbReference>
<dbReference type="PANTHER" id="PTHR11360:SF238">
    <property type="entry name" value="SD10469P"/>
    <property type="match status" value="1"/>
</dbReference>
<feature type="compositionally biased region" description="Polar residues" evidence="2">
    <location>
        <begin position="1"/>
        <end position="11"/>
    </location>
</feature>
<feature type="transmembrane region" description="Helical" evidence="3">
    <location>
        <begin position="520"/>
        <end position="541"/>
    </location>
</feature>
<sequence>MTKAQLITQNPREPCKPPVCVNHHHDRHKNHNNNNNNSRNNGSVGGASRKISAAQMMKKGTGGSLAIIVPPDGGWGWVVVFAAFYCNVVVDGIIFSFGMLINDMVNTFHETESKISIVGSLLNGFYLIAGPFVSALLNSVDFRSITIIGSIISSIAFLTAAYLNSVYQLMFFYGLIGGIGFSMVYVSAVLIPGFYFDKWRALATGISVCGSGIGTFVLAPLNAYLVEHHGWRIALMVQAGLALSCGAVGILFRPLKPTIVEVPTANPVVMEPKTPEDEPLLTNAANGASGPRKMSLDSNKRNSVKAGAPTAEEIYNHLSDRRATPEPRGGISMSCHSLNTHNQYLNDRLSPDAAEKKLSAVSLRRPSLSAHLMDRDDRFFGGSLTRLPQYSSQVSSLNYAMSVTRIPAWNELDENDEETAAKSNAFQKNIKKYYKTAMHTLTTMLDFSILSSPSFFILSCSGFFTLMGFFVPFIYISEKAVSMGMEKNMAVWLVSTIGITNTLGRVICGWISSYDSVDPIMVNNVSLTFGGMYTVILPLLPYSVFSYYLYASLFGLSMACFASLRSTLIVELTGLELLTNAFGVLLMFQGVAAALGSPLLGMFKDWTGTYDVSFYLSGVLLITSAVICYPLRRVKKWEDGRKSARCNGGV</sequence>
<feature type="transmembrane region" description="Helical" evidence="3">
    <location>
        <begin position="202"/>
        <end position="225"/>
    </location>
</feature>
<reference evidence="5 6" key="1">
    <citation type="submission" date="2019-08" db="EMBL/GenBank/DDBJ databases">
        <authorList>
            <person name="Alioto T."/>
            <person name="Alioto T."/>
            <person name="Gomez Garrido J."/>
        </authorList>
    </citation>
    <scope>NUCLEOTIDE SEQUENCE [LARGE SCALE GENOMIC DNA]</scope>
</reference>
<accession>A0A5E4M0R4</accession>
<dbReference type="InterPro" id="IPR036259">
    <property type="entry name" value="MFS_trans_sf"/>
</dbReference>
<dbReference type="AlphaFoldDB" id="A0A5E4M0R4"/>